<dbReference type="Pfam" id="PF13499">
    <property type="entry name" value="EF-hand_7"/>
    <property type="match status" value="1"/>
</dbReference>
<reference evidence="6" key="3">
    <citation type="submission" date="2022-06" db="UniProtKB">
        <authorList>
            <consortium name="EnsemblMetazoa"/>
        </authorList>
    </citation>
    <scope>IDENTIFICATION</scope>
</reference>
<gene>
    <name evidence="5" type="ORF">SSS_6489</name>
</gene>
<sequence length="207" mass="24247">MFSNKKNDESLDIDSDIILARPKSDGLENLCKITHYNKEELKLIYQGFKQECPNGYCSKEEFVEIFGKFFPQGDATKYAHLVFNTFKPMCDQQTHGCLNFEQFIKTLSLLSRGPMKEKLNWIFNLYDIDRDGYISKNELFLLTNAIYELLGDHAIPLSDIRTAKDHADKFFMEIDLDKDGLISFDEFVNWCINDPRIEEFDKFNTFI</sequence>
<dbReference type="AlphaFoldDB" id="A0A834VB34"/>
<accession>A0A834VB34</accession>
<evidence type="ECO:0000256" key="1">
    <source>
        <dbReference type="ARBA" id="ARBA00022723"/>
    </source>
</evidence>
<evidence type="ECO:0000256" key="3">
    <source>
        <dbReference type="ARBA" id="ARBA00022837"/>
    </source>
</evidence>
<dbReference type="PROSITE" id="PS50222">
    <property type="entry name" value="EF_HAND_2"/>
    <property type="match status" value="2"/>
</dbReference>
<dbReference type="GO" id="GO:0005509">
    <property type="term" value="F:calcium ion binding"/>
    <property type="evidence" value="ECO:0007669"/>
    <property type="project" value="InterPro"/>
</dbReference>
<keyword evidence="3" id="KW-0106">Calcium</keyword>
<dbReference type="Gene3D" id="1.10.238.10">
    <property type="entry name" value="EF-hand"/>
    <property type="match status" value="1"/>
</dbReference>
<dbReference type="PRINTS" id="PR00450">
    <property type="entry name" value="RECOVERIN"/>
</dbReference>
<proteinExistence type="predicted"/>
<evidence type="ECO:0000259" key="4">
    <source>
        <dbReference type="PROSITE" id="PS50222"/>
    </source>
</evidence>
<protein>
    <submittedName>
        <fullName evidence="5">Kv channel-interacting protein 4</fullName>
    </submittedName>
</protein>
<feature type="domain" description="EF-hand" evidence="4">
    <location>
        <begin position="114"/>
        <end position="149"/>
    </location>
</feature>
<dbReference type="EMBL" id="WVUK01000062">
    <property type="protein sequence ID" value="KAF7490171.1"/>
    <property type="molecule type" value="Genomic_DNA"/>
</dbReference>
<dbReference type="PROSITE" id="PS00018">
    <property type="entry name" value="EF_HAND_1"/>
    <property type="match status" value="2"/>
</dbReference>
<keyword evidence="1" id="KW-0479">Metal-binding</keyword>
<dbReference type="Proteomes" id="UP000070412">
    <property type="component" value="Unassembled WGS sequence"/>
</dbReference>
<dbReference type="SUPFAM" id="SSF47473">
    <property type="entry name" value="EF-hand"/>
    <property type="match status" value="1"/>
</dbReference>
<dbReference type="InterPro" id="IPR028846">
    <property type="entry name" value="Recoverin"/>
</dbReference>
<dbReference type="CDD" id="cd00051">
    <property type="entry name" value="EFh"/>
    <property type="match status" value="1"/>
</dbReference>
<dbReference type="InterPro" id="IPR018247">
    <property type="entry name" value="EF_Hand_1_Ca_BS"/>
</dbReference>
<reference evidence="5" key="2">
    <citation type="submission" date="2020-01" db="EMBL/GenBank/DDBJ databases">
        <authorList>
            <person name="Korhonen P.K.K."/>
            <person name="Guangxu M.G."/>
            <person name="Wang T.W."/>
            <person name="Stroehlein A.J.S."/>
            <person name="Young N.D."/>
            <person name="Ang C.-S.A."/>
            <person name="Fernando D.W.F."/>
            <person name="Lu H.L."/>
            <person name="Taylor S.T."/>
            <person name="Ehtesham M.E.M."/>
            <person name="Najaraj S.H.N."/>
            <person name="Harsha G.H.G."/>
            <person name="Madugundu A.M."/>
            <person name="Renuse S.R."/>
            <person name="Holt D.H."/>
            <person name="Pandey A.P."/>
            <person name="Papenfuss A.P."/>
            <person name="Gasser R.B.G."/>
            <person name="Fischer K.F."/>
        </authorList>
    </citation>
    <scope>NUCLEOTIDE SEQUENCE</scope>
    <source>
        <strain evidence="5">SSS_KF_BRIS2020</strain>
    </source>
</reference>
<dbReference type="OMA" id="VFNTVKH"/>
<reference evidence="7" key="1">
    <citation type="journal article" date="2020" name="PLoS Negl. Trop. Dis.">
        <title>High-quality nuclear genome for Sarcoptes scabiei-A critical resource for a neglected parasite.</title>
        <authorList>
            <person name="Korhonen P.K."/>
            <person name="Gasser R.B."/>
            <person name="Ma G."/>
            <person name="Wang T."/>
            <person name="Stroehlein A.J."/>
            <person name="Young N.D."/>
            <person name="Ang C.S."/>
            <person name="Fernando D.D."/>
            <person name="Lu H.C."/>
            <person name="Taylor S."/>
            <person name="Reynolds S.L."/>
            <person name="Mofiz E."/>
            <person name="Najaraj S.H."/>
            <person name="Gowda H."/>
            <person name="Madugundu A."/>
            <person name="Renuse S."/>
            <person name="Holt D."/>
            <person name="Pandey A."/>
            <person name="Papenfuss A.T."/>
            <person name="Fischer K."/>
        </authorList>
    </citation>
    <scope>NUCLEOTIDE SEQUENCE [LARGE SCALE GENOMIC DNA]</scope>
</reference>
<organism evidence="5">
    <name type="scientific">Sarcoptes scabiei</name>
    <name type="common">Itch mite</name>
    <name type="synonym">Acarus scabiei</name>
    <dbReference type="NCBI Taxonomy" id="52283"/>
    <lineage>
        <taxon>Eukaryota</taxon>
        <taxon>Metazoa</taxon>
        <taxon>Ecdysozoa</taxon>
        <taxon>Arthropoda</taxon>
        <taxon>Chelicerata</taxon>
        <taxon>Arachnida</taxon>
        <taxon>Acari</taxon>
        <taxon>Acariformes</taxon>
        <taxon>Sarcoptiformes</taxon>
        <taxon>Astigmata</taxon>
        <taxon>Psoroptidia</taxon>
        <taxon>Sarcoptoidea</taxon>
        <taxon>Sarcoptidae</taxon>
        <taxon>Sarcoptinae</taxon>
        <taxon>Sarcoptes</taxon>
    </lineage>
</organism>
<dbReference type="InterPro" id="IPR011992">
    <property type="entry name" value="EF-hand-dom_pair"/>
</dbReference>
<dbReference type="PANTHER" id="PTHR23055">
    <property type="entry name" value="CALCIUM BINDING PROTEINS"/>
    <property type="match status" value="1"/>
</dbReference>
<evidence type="ECO:0000313" key="5">
    <source>
        <dbReference type="EMBL" id="KAF7490171.1"/>
    </source>
</evidence>
<evidence type="ECO:0000313" key="7">
    <source>
        <dbReference type="Proteomes" id="UP000070412"/>
    </source>
</evidence>
<dbReference type="OrthoDB" id="191686at2759"/>
<feature type="domain" description="EF-hand" evidence="4">
    <location>
        <begin position="162"/>
        <end position="197"/>
    </location>
</feature>
<dbReference type="PANTHER" id="PTHR23055:SF167">
    <property type="entry name" value="EF-HAND DOMAIN-CONTAINING PROTEIN"/>
    <property type="match status" value="1"/>
</dbReference>
<keyword evidence="7" id="KW-1185">Reference proteome</keyword>
<dbReference type="SMART" id="SM00054">
    <property type="entry name" value="EFh"/>
    <property type="match status" value="2"/>
</dbReference>
<evidence type="ECO:0000256" key="2">
    <source>
        <dbReference type="ARBA" id="ARBA00022737"/>
    </source>
</evidence>
<evidence type="ECO:0000313" key="6">
    <source>
        <dbReference type="EnsemblMetazoa" id="KAF7490171.1"/>
    </source>
</evidence>
<dbReference type="EnsemblMetazoa" id="SSS_6489s_mrna">
    <property type="protein sequence ID" value="KAF7490171.1"/>
    <property type="gene ID" value="SSS_6489"/>
</dbReference>
<keyword evidence="2" id="KW-0677">Repeat</keyword>
<dbReference type="InterPro" id="IPR002048">
    <property type="entry name" value="EF_hand_dom"/>
</dbReference>
<name>A0A834VB34_SARSC</name>